<proteinExistence type="predicted"/>
<dbReference type="GeneID" id="26613534"/>
<dbReference type="InterPro" id="IPR058409">
    <property type="entry name" value="DUF8096"/>
</dbReference>
<evidence type="ECO:0000259" key="1">
    <source>
        <dbReference type="Pfam" id="PF26372"/>
    </source>
</evidence>
<protein>
    <recommendedName>
        <fullName evidence="1">DUF8096 domain-containing protein</fullName>
    </recommendedName>
</protein>
<sequence>MSRGKRSPKDKNPSKRTLEDLKQAPGRCSECAGYRFKLKYEDRQLIRVCTGCKARLKV</sequence>
<feature type="domain" description="DUF8096" evidence="1">
    <location>
        <begin position="23"/>
        <end position="52"/>
    </location>
</feature>
<organism evidence="2 3">
    <name type="scientific">Paenibacillus phage Harrison</name>
    <dbReference type="NCBI Taxonomy" id="1636257"/>
    <lineage>
        <taxon>Viruses</taxon>
        <taxon>Duplodnaviria</taxon>
        <taxon>Heunggongvirae</taxon>
        <taxon>Uroviricota</taxon>
        <taxon>Caudoviricetes</taxon>
        <taxon>Gochnauervirinae</taxon>
        <taxon>Harrisonvirus</taxon>
        <taxon>Harrisonvirus harrison</taxon>
    </lineage>
</organism>
<reference evidence="2 3" key="1">
    <citation type="journal article" date="2015" name="Genome Announc.">
        <title>Complete Genome Sequences of Nine Phages Capable of Infecting Paenibacillus larvae, the Causative Agent of American Foulbrood Disease in Honeybees.</title>
        <authorList>
            <person name="Tsourkas P.K."/>
            <person name="Yost D.G."/>
            <person name="Krohn A."/>
            <person name="LeBlanc L."/>
            <person name="Zhang A."/>
            <person name="Stamereilers C."/>
            <person name="Amy P.S."/>
        </authorList>
    </citation>
    <scope>NUCLEOTIDE SEQUENCE [LARGE SCALE GENOMIC DNA]</scope>
</reference>
<keyword evidence="3" id="KW-1185">Reference proteome</keyword>
<dbReference type="Proteomes" id="UP000204186">
    <property type="component" value="Segment"/>
</dbReference>
<dbReference type="KEGG" id="vg:26613534"/>
<evidence type="ECO:0000313" key="2">
    <source>
        <dbReference type="EMBL" id="ALA12484.1"/>
    </source>
</evidence>
<gene>
    <name evidence="2" type="ORF">HARRISON_70</name>
</gene>
<dbReference type="Pfam" id="PF26372">
    <property type="entry name" value="DUF8096"/>
    <property type="match status" value="1"/>
</dbReference>
<accession>A0A0K2CY46</accession>
<dbReference type="RefSeq" id="YP_009193883.1">
    <property type="nucleotide sequence ID" value="NC_028746.1"/>
</dbReference>
<dbReference type="EMBL" id="KT361651">
    <property type="protein sequence ID" value="ALA12484.1"/>
    <property type="molecule type" value="Genomic_DNA"/>
</dbReference>
<name>A0A0K2CY46_9CAUD</name>
<evidence type="ECO:0000313" key="3">
    <source>
        <dbReference type="Proteomes" id="UP000204186"/>
    </source>
</evidence>